<comment type="caution">
    <text evidence="2">The sequence shown here is derived from an EMBL/GenBank/DDBJ whole genome shotgun (WGS) entry which is preliminary data.</text>
</comment>
<keyword evidence="1" id="KW-0732">Signal</keyword>
<evidence type="ECO:0000313" key="2">
    <source>
        <dbReference type="EMBL" id="EPH43152.1"/>
    </source>
</evidence>
<evidence type="ECO:0008006" key="4">
    <source>
        <dbReference type="Google" id="ProtNLM"/>
    </source>
</evidence>
<dbReference type="EMBL" id="AOPZ01000179">
    <property type="protein sequence ID" value="EPH43152.1"/>
    <property type="molecule type" value="Genomic_DNA"/>
</dbReference>
<accession>S4ANY1</accession>
<gene>
    <name evidence="2" type="ORF">STRAU_3805</name>
</gene>
<evidence type="ECO:0000313" key="3">
    <source>
        <dbReference type="Proteomes" id="UP000014629"/>
    </source>
</evidence>
<dbReference type="PATRIC" id="fig|1286094.4.peg.3759"/>
<dbReference type="AlphaFoldDB" id="S4ANY1"/>
<reference evidence="2 3" key="1">
    <citation type="submission" date="2013-02" db="EMBL/GenBank/DDBJ databases">
        <title>Draft Genome Sequence of Streptomyces aurantiacus, Which Produces Setomimycin.</title>
        <authorList>
            <person name="Gruening B.A."/>
            <person name="Praeg A."/>
            <person name="Erxleben A."/>
            <person name="Guenther S."/>
            <person name="Mueller M."/>
        </authorList>
    </citation>
    <scope>NUCLEOTIDE SEQUENCE [LARGE SCALE GENOMIC DNA]</scope>
    <source>
        <strain evidence="2 3">JA 4570</strain>
    </source>
</reference>
<keyword evidence="3" id="KW-1185">Reference proteome</keyword>
<dbReference type="Proteomes" id="UP000014629">
    <property type="component" value="Unassembled WGS sequence"/>
</dbReference>
<proteinExistence type="predicted"/>
<name>S4ANY1_9ACTN</name>
<dbReference type="OrthoDB" id="4244426at2"/>
<feature type="signal peptide" evidence="1">
    <location>
        <begin position="1"/>
        <end position="30"/>
    </location>
</feature>
<protein>
    <recommendedName>
        <fullName evidence="4">Lipoprotein</fullName>
    </recommendedName>
</protein>
<sequence length="168" mass="17544">MNRMRTSAAVLATAGAITAAQLGLAGSASASSDAPSASTASKVAPRSAGCPIDIVYTSRFYIGSGGWVTGNGLYFGLKNKSNKSFKNVKFTVTNVKNVRFGTAKAKGGGKITHKTSKTVTVYKKTLKAKAGLGIQVRSKLLNKRSYKVKFSVRGSGWNCAVNQGTWGA</sequence>
<organism evidence="2 3">
    <name type="scientific">Streptomyces aurantiacus JA 4570</name>
    <dbReference type="NCBI Taxonomy" id="1286094"/>
    <lineage>
        <taxon>Bacteria</taxon>
        <taxon>Bacillati</taxon>
        <taxon>Actinomycetota</taxon>
        <taxon>Actinomycetes</taxon>
        <taxon>Kitasatosporales</taxon>
        <taxon>Streptomycetaceae</taxon>
        <taxon>Streptomyces</taxon>
        <taxon>Streptomyces aurantiacus group</taxon>
    </lineage>
</organism>
<feature type="chain" id="PRO_5004525298" description="Lipoprotein" evidence="1">
    <location>
        <begin position="31"/>
        <end position="168"/>
    </location>
</feature>
<evidence type="ECO:0000256" key="1">
    <source>
        <dbReference type="SAM" id="SignalP"/>
    </source>
</evidence>